<dbReference type="Gene3D" id="3.90.79.10">
    <property type="entry name" value="Nucleoside Triphosphate Pyrophosphohydrolase"/>
    <property type="match status" value="1"/>
</dbReference>
<dbReference type="Pfam" id="PF00293">
    <property type="entry name" value="NUDIX"/>
    <property type="match status" value="1"/>
</dbReference>
<feature type="binding site" evidence="10">
    <location>
        <position position="90"/>
    </location>
    <ligand>
        <name>Mg(2+)</name>
        <dbReference type="ChEBI" id="CHEBI:18420"/>
    </ligand>
</feature>
<dbReference type="InterPro" id="IPR015797">
    <property type="entry name" value="NUDIX_hydrolase-like_dom_sf"/>
</dbReference>
<feature type="binding site" evidence="10">
    <location>
        <position position="117"/>
    </location>
    <ligand>
        <name>Mn(2+)</name>
        <dbReference type="ChEBI" id="CHEBI:29035"/>
    </ligand>
</feature>
<dbReference type="InterPro" id="IPR056375">
    <property type="entry name" value="Idi_bact"/>
</dbReference>
<comment type="catalytic activity">
    <reaction evidence="10">
        <text>isopentenyl diphosphate = dimethylallyl diphosphate</text>
        <dbReference type="Rhea" id="RHEA:23284"/>
        <dbReference type="ChEBI" id="CHEBI:57623"/>
        <dbReference type="ChEBI" id="CHEBI:128769"/>
        <dbReference type="EC" id="5.3.3.2"/>
    </reaction>
</comment>
<dbReference type="EMBL" id="JTDK01000006">
    <property type="protein sequence ID" value="KHK98718.1"/>
    <property type="molecule type" value="Genomic_DNA"/>
</dbReference>
<comment type="pathway">
    <text evidence="1 10">Isoprenoid biosynthesis; dimethylallyl diphosphate biosynthesis; dimethylallyl diphosphate from isopentenyl diphosphate: step 1/1.</text>
</comment>
<evidence type="ECO:0000256" key="6">
    <source>
        <dbReference type="ARBA" id="ARBA00022842"/>
    </source>
</evidence>
<keyword evidence="4 10" id="KW-0963">Cytoplasm</keyword>
<dbReference type="GO" id="GO:0008299">
    <property type="term" value="P:isoprenoid biosynthetic process"/>
    <property type="evidence" value="ECO:0007669"/>
    <property type="project" value="UniProtKB-UniRule"/>
</dbReference>
<evidence type="ECO:0000256" key="10">
    <source>
        <dbReference type="HAMAP-Rule" id="MF_00202"/>
    </source>
</evidence>
<gene>
    <name evidence="10" type="primary">idi</name>
    <name evidence="13" type="ORF">LK09_07270</name>
</gene>
<organism evidence="13 14">
    <name type="scientific">Microbacterium mangrovi</name>
    <dbReference type="NCBI Taxonomy" id="1348253"/>
    <lineage>
        <taxon>Bacteria</taxon>
        <taxon>Bacillati</taxon>
        <taxon>Actinomycetota</taxon>
        <taxon>Actinomycetes</taxon>
        <taxon>Micrococcales</taxon>
        <taxon>Microbacteriaceae</taxon>
        <taxon>Microbacterium</taxon>
    </lineage>
</organism>
<feature type="domain" description="Nudix hydrolase" evidence="12">
    <location>
        <begin position="33"/>
        <end position="167"/>
    </location>
</feature>
<dbReference type="GO" id="GO:0046872">
    <property type="term" value="F:metal ion binding"/>
    <property type="evidence" value="ECO:0007669"/>
    <property type="project" value="UniProtKB-KW"/>
</dbReference>
<dbReference type="GO" id="GO:0005737">
    <property type="term" value="C:cytoplasm"/>
    <property type="evidence" value="ECO:0007669"/>
    <property type="project" value="UniProtKB-SubCell"/>
</dbReference>
<keyword evidence="14" id="KW-1185">Reference proteome</keyword>
<keyword evidence="6 10" id="KW-0460">Magnesium</keyword>
<dbReference type="NCBIfam" id="TIGR02150">
    <property type="entry name" value="IPP_isom_1"/>
    <property type="match status" value="1"/>
</dbReference>
<evidence type="ECO:0000256" key="9">
    <source>
        <dbReference type="ARBA" id="ARBA00023235"/>
    </source>
</evidence>
<feature type="binding site" evidence="10">
    <location>
        <position position="35"/>
    </location>
    <ligand>
        <name>Mn(2+)</name>
        <dbReference type="ChEBI" id="CHEBI:29035"/>
    </ligand>
</feature>
<dbReference type="Proteomes" id="UP000031030">
    <property type="component" value="Unassembled WGS sequence"/>
</dbReference>
<dbReference type="CDD" id="cd02885">
    <property type="entry name" value="NUDIX_IPP_Isomerase"/>
    <property type="match status" value="1"/>
</dbReference>
<evidence type="ECO:0000256" key="7">
    <source>
        <dbReference type="ARBA" id="ARBA00023211"/>
    </source>
</evidence>
<dbReference type="EC" id="5.3.3.2" evidence="3 10"/>
<dbReference type="GO" id="GO:0004452">
    <property type="term" value="F:isopentenyl-diphosphate delta-isomerase activity"/>
    <property type="evidence" value="ECO:0007669"/>
    <property type="project" value="UniProtKB-UniRule"/>
</dbReference>
<comment type="caution">
    <text evidence="13">The sequence shown here is derived from an EMBL/GenBank/DDBJ whole genome shotgun (WGS) entry which is preliminary data.</text>
</comment>
<evidence type="ECO:0000256" key="4">
    <source>
        <dbReference type="ARBA" id="ARBA00022490"/>
    </source>
</evidence>
<feature type="active site" evidence="10 11">
    <location>
        <position position="119"/>
    </location>
</feature>
<evidence type="ECO:0000256" key="3">
    <source>
        <dbReference type="ARBA" id="ARBA00012057"/>
    </source>
</evidence>
<dbReference type="PANTHER" id="PTHR10885:SF0">
    <property type="entry name" value="ISOPENTENYL-DIPHOSPHATE DELTA-ISOMERASE"/>
    <property type="match status" value="1"/>
</dbReference>
<dbReference type="PROSITE" id="PS51462">
    <property type="entry name" value="NUDIX"/>
    <property type="match status" value="1"/>
</dbReference>
<evidence type="ECO:0000256" key="5">
    <source>
        <dbReference type="ARBA" id="ARBA00022723"/>
    </source>
</evidence>
<feature type="binding site" evidence="10">
    <location>
        <position position="72"/>
    </location>
    <ligand>
        <name>Mn(2+)</name>
        <dbReference type="ChEBI" id="CHEBI:29035"/>
    </ligand>
</feature>
<evidence type="ECO:0000256" key="2">
    <source>
        <dbReference type="ARBA" id="ARBA00007579"/>
    </source>
</evidence>
<comment type="subcellular location">
    <subcellularLocation>
        <location evidence="10">Cytoplasm</location>
    </subcellularLocation>
</comment>
<dbReference type="HAMAP" id="MF_00202">
    <property type="entry name" value="Idi"/>
    <property type="match status" value="1"/>
</dbReference>
<keyword evidence="8 10" id="KW-0414">Isoprene biosynthesis</keyword>
<feature type="binding site" evidence="10">
    <location>
        <position position="119"/>
    </location>
    <ligand>
        <name>Mn(2+)</name>
        <dbReference type="ChEBI" id="CHEBI:29035"/>
    </ligand>
</feature>
<keyword evidence="9 10" id="KW-0413">Isomerase</keyword>
<evidence type="ECO:0000256" key="8">
    <source>
        <dbReference type="ARBA" id="ARBA00023229"/>
    </source>
</evidence>
<dbReference type="InterPro" id="IPR011876">
    <property type="entry name" value="IsopentenylPP_isomerase_typ1"/>
</dbReference>
<feature type="binding site" evidence="10">
    <location>
        <position position="28"/>
    </location>
    <ligand>
        <name>Mn(2+)</name>
        <dbReference type="ChEBI" id="CHEBI:29035"/>
    </ligand>
</feature>
<dbReference type="AlphaFoldDB" id="A0A0B2AAF4"/>
<evidence type="ECO:0000256" key="1">
    <source>
        <dbReference type="ARBA" id="ARBA00004826"/>
    </source>
</evidence>
<dbReference type="PANTHER" id="PTHR10885">
    <property type="entry name" value="ISOPENTENYL-DIPHOSPHATE DELTA-ISOMERASE"/>
    <property type="match status" value="1"/>
</dbReference>
<sequence>MPDPIPELVVLTDDDGNPIGAAAKDTVHGARTPLHLAFSCYLRNASGEVLITRRALEKATWPGVWTNSFCGHPAPGEQQEAAVHRRAGQELGAEITRLRLVLPRFRYVAVDARGVMENEICPVYVADLDGPFTPSPNEVSEWAWISPADLRAAIASTPFVFSPWMREQVVQLSAAGVLEGVLR</sequence>
<dbReference type="InterPro" id="IPR000086">
    <property type="entry name" value="NUDIX_hydrolase_dom"/>
</dbReference>
<evidence type="ECO:0000313" key="14">
    <source>
        <dbReference type="Proteomes" id="UP000031030"/>
    </source>
</evidence>
<comment type="function">
    <text evidence="10">Catalyzes the 1,3-allylic rearrangement of the homoallylic substrate isopentenyl (IPP) to its highly electrophilic allylic isomer, dimethylallyl diphosphate (DMAPP).</text>
</comment>
<protein>
    <recommendedName>
        <fullName evidence="3 10">Isopentenyl-diphosphate Delta-isomerase</fullName>
        <shortName evidence="10">IPP isomerase</shortName>
        <ecNumber evidence="3 10">5.3.3.2</ecNumber>
    </recommendedName>
    <alternativeName>
        <fullName evidence="10">IPP:DMAPP isomerase</fullName>
    </alternativeName>
    <alternativeName>
        <fullName evidence="10">Isopentenyl pyrophosphate isomerase</fullName>
    </alternativeName>
</protein>
<evidence type="ECO:0000256" key="11">
    <source>
        <dbReference type="PIRSR" id="PIRSR018427-1"/>
    </source>
</evidence>
<dbReference type="UniPathway" id="UPA00059">
    <property type="reaction ID" value="UER00104"/>
</dbReference>
<comment type="similarity">
    <text evidence="2 10">Belongs to the IPP isomerase type 1 family.</text>
</comment>
<dbReference type="RefSeq" id="WP_039397509.1">
    <property type="nucleotide sequence ID" value="NZ_JTDK01000006.1"/>
</dbReference>
<dbReference type="NCBIfam" id="NF002995">
    <property type="entry name" value="PRK03759.1"/>
    <property type="match status" value="1"/>
</dbReference>
<dbReference type="STRING" id="1348253.LK09_07270"/>
<dbReference type="GO" id="GO:0050992">
    <property type="term" value="P:dimethylallyl diphosphate biosynthetic process"/>
    <property type="evidence" value="ECO:0007669"/>
    <property type="project" value="UniProtKB-UniRule"/>
</dbReference>
<comment type="cofactor">
    <cofactor evidence="10">
        <name>Mg(2+)</name>
        <dbReference type="ChEBI" id="CHEBI:18420"/>
    </cofactor>
    <text evidence="10">Binds 1 Mg(2+) ion per subunit. The magnesium ion binds only when substrate is bound.</text>
</comment>
<keyword evidence="5 10" id="KW-0479">Metal-binding</keyword>
<reference evidence="13 14" key="1">
    <citation type="submission" date="2014-11" db="EMBL/GenBank/DDBJ databases">
        <title>Genome sequence of Microbacterium mangrovi MUSC 115(T).</title>
        <authorList>
            <person name="Lee L.-H."/>
        </authorList>
    </citation>
    <scope>NUCLEOTIDE SEQUENCE [LARGE SCALE GENOMIC DNA]</scope>
    <source>
        <strain evidence="13 14">MUSC 115</strain>
    </source>
</reference>
<feature type="active site" evidence="10 11">
    <location>
        <position position="70"/>
    </location>
</feature>
<dbReference type="PIRSF" id="PIRSF018427">
    <property type="entry name" value="Isopntndiph_ism"/>
    <property type="match status" value="1"/>
</dbReference>
<dbReference type="OrthoDB" id="9809458at2"/>
<comment type="cofactor">
    <cofactor evidence="10">
        <name>Mn(2+)</name>
        <dbReference type="ChEBI" id="CHEBI:29035"/>
    </cofactor>
    <text evidence="10">Binds 1 Mn(2+) ion per subunit.</text>
</comment>
<evidence type="ECO:0000313" key="13">
    <source>
        <dbReference type="EMBL" id="KHK98718.1"/>
    </source>
</evidence>
<name>A0A0B2AAF4_9MICO</name>
<dbReference type="SUPFAM" id="SSF55811">
    <property type="entry name" value="Nudix"/>
    <property type="match status" value="1"/>
</dbReference>
<keyword evidence="7 10" id="KW-0464">Manganese</keyword>
<proteinExistence type="inferred from homology"/>
<evidence type="ECO:0000259" key="12">
    <source>
        <dbReference type="PROSITE" id="PS51462"/>
    </source>
</evidence>
<accession>A0A0B2AAF4</accession>